<dbReference type="KEGG" id="hsai:HPS36_02010"/>
<evidence type="ECO:0000256" key="1">
    <source>
        <dbReference type="SAM" id="Phobius"/>
    </source>
</evidence>
<proteinExistence type="predicted"/>
<keyword evidence="3" id="KW-1185">Reference proteome</keyword>
<dbReference type="RefSeq" id="WP_173228315.1">
    <property type="nucleotide sequence ID" value="NZ_CP053941.1"/>
</dbReference>
<keyword evidence="1" id="KW-0812">Transmembrane</keyword>
<reference evidence="2 3" key="1">
    <citation type="submission" date="2020-05" db="EMBL/GenBank/DDBJ databases">
        <title>Halorubrum RHB-C sp.nov., an extremely halophilic archaeon isolated from solar salt farm.</title>
        <authorList>
            <person name="Ho H."/>
            <person name="Danganan R.E."/>
            <person name="Dedeles G.R."/>
            <person name="Kim S.-G."/>
        </authorList>
    </citation>
    <scope>NUCLEOTIDE SEQUENCE [LARGE SCALE GENOMIC DNA]</scope>
    <source>
        <strain evidence="2 3">RHB-C</strain>
    </source>
</reference>
<gene>
    <name evidence="2" type="ORF">HPS36_02010</name>
</gene>
<keyword evidence="1" id="KW-1133">Transmembrane helix</keyword>
<evidence type="ECO:0000313" key="3">
    <source>
        <dbReference type="Proteomes" id="UP000505020"/>
    </source>
</evidence>
<keyword evidence="1" id="KW-0472">Membrane</keyword>
<dbReference type="GeneID" id="55593738"/>
<dbReference type="AlphaFoldDB" id="A0A7D4BNW7"/>
<feature type="transmembrane region" description="Helical" evidence="1">
    <location>
        <begin position="34"/>
        <end position="57"/>
    </location>
</feature>
<protein>
    <submittedName>
        <fullName evidence="2">Uncharacterized protein</fullName>
    </submittedName>
</protein>
<feature type="transmembrane region" description="Helical" evidence="1">
    <location>
        <begin position="12"/>
        <end position="28"/>
    </location>
</feature>
<dbReference type="EMBL" id="CP053941">
    <property type="protein sequence ID" value="QKG91677.1"/>
    <property type="molecule type" value="Genomic_DNA"/>
</dbReference>
<sequence length="71" mass="7790">MSDWLRDYREALYVLFAVTVGLPVGLAIEGTSLSVVASAVAAGTLGTGLGLALVYAFRDRWWMRDLWGVER</sequence>
<accession>A0A7D4BNW7</accession>
<dbReference type="Proteomes" id="UP000505020">
    <property type="component" value="Chromosome"/>
</dbReference>
<name>A0A7D4BNW7_9EURY</name>
<evidence type="ECO:0000313" key="2">
    <source>
        <dbReference type="EMBL" id="QKG91677.1"/>
    </source>
</evidence>
<organism evidence="2 3">
    <name type="scientific">Halorubrum salinarum</name>
    <dbReference type="NCBI Taxonomy" id="2739057"/>
    <lineage>
        <taxon>Archaea</taxon>
        <taxon>Methanobacteriati</taxon>
        <taxon>Methanobacteriota</taxon>
        <taxon>Stenosarchaea group</taxon>
        <taxon>Halobacteria</taxon>
        <taxon>Halobacteriales</taxon>
        <taxon>Haloferacaceae</taxon>
        <taxon>Halorubrum</taxon>
    </lineage>
</organism>